<evidence type="ECO:0000256" key="2">
    <source>
        <dbReference type="ARBA" id="ARBA00022475"/>
    </source>
</evidence>
<evidence type="ECO:0000256" key="6">
    <source>
        <dbReference type="ARBA" id="ARBA00023136"/>
    </source>
</evidence>
<keyword evidence="2 7" id="KW-1003">Cell membrane</keyword>
<feature type="transmembrane region" description="Helical" evidence="7">
    <location>
        <begin position="230"/>
        <end position="248"/>
    </location>
</feature>
<comment type="caution">
    <text evidence="8">The sequence shown here is derived from an EMBL/GenBank/DDBJ whole genome shotgun (WGS) entry which is preliminary data.</text>
</comment>
<evidence type="ECO:0000256" key="4">
    <source>
        <dbReference type="ARBA" id="ARBA00022692"/>
    </source>
</evidence>
<keyword evidence="8" id="KW-0449">Lipoprotein</keyword>
<dbReference type="GO" id="GO:0008961">
    <property type="term" value="F:phosphatidylglycerol-prolipoprotein diacylglyceryl transferase activity"/>
    <property type="evidence" value="ECO:0007669"/>
    <property type="project" value="UniProtKB-UniRule"/>
</dbReference>
<feature type="transmembrane region" description="Helical" evidence="7">
    <location>
        <begin position="15"/>
        <end position="34"/>
    </location>
</feature>
<dbReference type="UniPathway" id="UPA00664"/>
<dbReference type="AlphaFoldDB" id="A0A6B1DW09"/>
<dbReference type="PANTHER" id="PTHR30589:SF0">
    <property type="entry name" value="PHOSPHATIDYLGLYCEROL--PROLIPOPROTEIN DIACYLGLYCERYL TRANSFERASE"/>
    <property type="match status" value="1"/>
</dbReference>
<feature type="transmembrane region" description="Helical" evidence="7">
    <location>
        <begin position="199"/>
        <end position="218"/>
    </location>
</feature>
<comment type="subcellular location">
    <subcellularLocation>
        <location evidence="7">Cell membrane</location>
        <topology evidence="7">Multi-pass membrane protein</topology>
    </subcellularLocation>
</comment>
<dbReference type="HAMAP" id="MF_01147">
    <property type="entry name" value="Lgt"/>
    <property type="match status" value="1"/>
</dbReference>
<keyword evidence="6 7" id="KW-0472">Membrane</keyword>
<keyword evidence="5 7" id="KW-1133">Transmembrane helix</keyword>
<keyword evidence="3 7" id="KW-0808">Transferase</keyword>
<feature type="transmembrane region" description="Helical" evidence="7">
    <location>
        <begin position="46"/>
        <end position="66"/>
    </location>
</feature>
<dbReference type="InterPro" id="IPR001640">
    <property type="entry name" value="Lgt"/>
</dbReference>
<name>A0A6B1DW09_9CHLR</name>
<gene>
    <name evidence="7 8" type="primary">lgt</name>
    <name evidence="8" type="ORF">F4Y08_17355</name>
</gene>
<organism evidence="8">
    <name type="scientific">Caldilineaceae bacterium SB0662_bin_9</name>
    <dbReference type="NCBI Taxonomy" id="2605258"/>
    <lineage>
        <taxon>Bacteria</taxon>
        <taxon>Bacillati</taxon>
        <taxon>Chloroflexota</taxon>
        <taxon>Caldilineae</taxon>
        <taxon>Caldilineales</taxon>
        <taxon>Caldilineaceae</taxon>
    </lineage>
</organism>
<evidence type="ECO:0000313" key="8">
    <source>
        <dbReference type="EMBL" id="MYD92070.1"/>
    </source>
</evidence>
<dbReference type="Pfam" id="PF01790">
    <property type="entry name" value="LGT"/>
    <property type="match status" value="1"/>
</dbReference>
<comment type="similarity">
    <text evidence="1 7">Belongs to the Lgt family.</text>
</comment>
<comment type="pathway">
    <text evidence="7">Protein modification; lipoprotein biosynthesis (diacylglyceryl transfer).</text>
</comment>
<feature type="binding site" evidence="7">
    <location>
        <position position="139"/>
    </location>
    <ligand>
        <name>a 1,2-diacyl-sn-glycero-3-phospho-(1'-sn-glycerol)</name>
        <dbReference type="ChEBI" id="CHEBI:64716"/>
    </ligand>
</feature>
<accession>A0A6B1DW09</accession>
<comment type="function">
    <text evidence="7">Catalyzes the transfer of the diacylglyceryl group from phosphatidylglycerol to the sulfhydryl group of the N-terminal cysteine of a prolipoprotein, the first step in the formation of mature lipoproteins.</text>
</comment>
<dbReference type="PROSITE" id="PS01311">
    <property type="entry name" value="LGT"/>
    <property type="match status" value="1"/>
</dbReference>
<comment type="catalytic activity">
    <reaction evidence="7">
        <text>L-cysteinyl-[prolipoprotein] + a 1,2-diacyl-sn-glycero-3-phospho-(1'-sn-glycerol) = an S-1,2-diacyl-sn-glyceryl-L-cysteinyl-[prolipoprotein] + sn-glycerol 1-phosphate + H(+)</text>
        <dbReference type="Rhea" id="RHEA:56712"/>
        <dbReference type="Rhea" id="RHEA-COMP:14679"/>
        <dbReference type="Rhea" id="RHEA-COMP:14680"/>
        <dbReference type="ChEBI" id="CHEBI:15378"/>
        <dbReference type="ChEBI" id="CHEBI:29950"/>
        <dbReference type="ChEBI" id="CHEBI:57685"/>
        <dbReference type="ChEBI" id="CHEBI:64716"/>
        <dbReference type="ChEBI" id="CHEBI:140658"/>
        <dbReference type="EC" id="2.5.1.145"/>
    </reaction>
</comment>
<feature type="transmembrane region" description="Helical" evidence="7">
    <location>
        <begin position="260"/>
        <end position="278"/>
    </location>
</feature>
<dbReference type="GO" id="GO:0042158">
    <property type="term" value="P:lipoprotein biosynthetic process"/>
    <property type="evidence" value="ECO:0007669"/>
    <property type="project" value="UniProtKB-UniRule"/>
</dbReference>
<evidence type="ECO:0000256" key="5">
    <source>
        <dbReference type="ARBA" id="ARBA00022989"/>
    </source>
</evidence>
<dbReference type="EMBL" id="VXPY01000122">
    <property type="protein sequence ID" value="MYD92070.1"/>
    <property type="molecule type" value="Genomic_DNA"/>
</dbReference>
<reference evidence="8" key="1">
    <citation type="submission" date="2019-09" db="EMBL/GenBank/DDBJ databases">
        <title>Characterisation of the sponge microbiome using genome-centric metagenomics.</title>
        <authorList>
            <person name="Engelberts J.P."/>
            <person name="Robbins S.J."/>
            <person name="De Goeij J.M."/>
            <person name="Aranda M."/>
            <person name="Bell S.C."/>
            <person name="Webster N.S."/>
        </authorList>
    </citation>
    <scope>NUCLEOTIDE SEQUENCE</scope>
    <source>
        <strain evidence="8">SB0662_bin_9</strain>
    </source>
</reference>
<feature type="transmembrane region" description="Helical" evidence="7">
    <location>
        <begin position="86"/>
        <end position="111"/>
    </location>
</feature>
<keyword evidence="4 7" id="KW-0812">Transmembrane</keyword>
<dbReference type="EC" id="2.5.1.145" evidence="7"/>
<evidence type="ECO:0000256" key="1">
    <source>
        <dbReference type="ARBA" id="ARBA00007150"/>
    </source>
</evidence>
<evidence type="ECO:0000256" key="3">
    <source>
        <dbReference type="ARBA" id="ARBA00022679"/>
    </source>
</evidence>
<proteinExistence type="inferred from homology"/>
<sequence>MNPILLEVGNFSLHWYGLLIVGGAVLSAFSSTLWAKRSGGDPDHIWNLLAWCLIVGILGARVYHVLSSPADGGGWSHYRENPMDIINFWSGGFRGLGIYGGLIGGVLAVIVYARISKINILQYLDYIAVNVPLAQAVGRFGNFVNQELYGPATDLPWAFHINPDYPCQVPADALGVCGDPNITQQAIDWYATNGFHPTFFYEMLWNLMAVLVINLLFLRFGSRLRFGDGVLMLFFFYPVGRFLVEFLRPDAWMIGTSLAAAQWFALISVVVTVAAFLYRHVDWPGYPEAKDSWIGMSNPKAVATSS</sequence>
<dbReference type="GO" id="GO:0005886">
    <property type="term" value="C:plasma membrane"/>
    <property type="evidence" value="ECO:0007669"/>
    <property type="project" value="UniProtKB-SubCell"/>
</dbReference>
<dbReference type="NCBIfam" id="TIGR00544">
    <property type="entry name" value="lgt"/>
    <property type="match status" value="1"/>
</dbReference>
<evidence type="ECO:0000256" key="7">
    <source>
        <dbReference type="HAMAP-Rule" id="MF_01147"/>
    </source>
</evidence>
<dbReference type="PANTHER" id="PTHR30589">
    <property type="entry name" value="PROLIPOPROTEIN DIACYLGLYCERYL TRANSFERASE"/>
    <property type="match status" value="1"/>
</dbReference>
<protein>
    <recommendedName>
        <fullName evidence="7">Phosphatidylglycerol--prolipoprotein diacylglyceryl transferase</fullName>
        <ecNumber evidence="7">2.5.1.145</ecNumber>
    </recommendedName>
</protein>